<dbReference type="Pfam" id="PF02629">
    <property type="entry name" value="CoA_binding"/>
    <property type="match status" value="1"/>
</dbReference>
<evidence type="ECO:0000313" key="6">
    <source>
        <dbReference type="Proteomes" id="UP000183245"/>
    </source>
</evidence>
<protein>
    <submittedName>
        <fullName evidence="5">Succinate--CoA ligase subunit alpha</fullName>
    </submittedName>
</protein>
<dbReference type="InterPro" id="IPR033847">
    <property type="entry name" value="Citrt_syn/SCS-alpha_CS"/>
</dbReference>
<dbReference type="InterPro" id="IPR036291">
    <property type="entry name" value="NAD(P)-bd_dom_sf"/>
</dbReference>
<dbReference type="PANTHER" id="PTHR11117:SF2">
    <property type="entry name" value="SUCCINATE--COA LIGASE [ADP_GDP-FORMING] SUBUNIT ALPHA, MITOCHONDRIAL"/>
    <property type="match status" value="1"/>
</dbReference>
<dbReference type="PANTHER" id="PTHR11117">
    <property type="entry name" value="SUCCINYL-COA LIGASE SUBUNIT ALPHA"/>
    <property type="match status" value="1"/>
</dbReference>
<evidence type="ECO:0000256" key="1">
    <source>
        <dbReference type="ARBA" id="ARBA00022598"/>
    </source>
</evidence>
<evidence type="ECO:0000256" key="3">
    <source>
        <dbReference type="ARBA" id="ARBA00060724"/>
    </source>
</evidence>
<name>A0A1J5IN44_9BACT</name>
<dbReference type="Gene3D" id="3.40.50.720">
    <property type="entry name" value="NAD(P)-binding Rossmann-like Domain"/>
    <property type="match status" value="1"/>
</dbReference>
<organism evidence="5 6">
    <name type="scientific">Candidatus Wirthbacteria bacterium CG2_30_54_11</name>
    <dbReference type="NCBI Taxonomy" id="1817892"/>
    <lineage>
        <taxon>Bacteria</taxon>
        <taxon>Candidatus Wirthbacteria</taxon>
    </lineage>
</organism>
<dbReference type="Pfam" id="PF00549">
    <property type="entry name" value="Ligase_CoA"/>
    <property type="match status" value="1"/>
</dbReference>
<feature type="domain" description="CoA-binding" evidence="4">
    <location>
        <begin position="4"/>
        <end position="99"/>
    </location>
</feature>
<dbReference type="NCBIfam" id="NF004230">
    <property type="entry name" value="PRK05678.1"/>
    <property type="match status" value="1"/>
</dbReference>
<dbReference type="PRINTS" id="PR01798">
    <property type="entry name" value="SCOASYNTHASE"/>
</dbReference>
<dbReference type="InterPro" id="IPR003781">
    <property type="entry name" value="CoA-bd"/>
</dbReference>
<reference evidence="5" key="1">
    <citation type="journal article" date="2016" name="Environ. Microbiol.">
        <title>Genomic resolution of a cold subsurface aquifer community provides metabolic insights for novel microbes adapted to high CO concentrations.</title>
        <authorList>
            <person name="Probst A.J."/>
            <person name="Castelle C.J."/>
            <person name="Singh A."/>
            <person name="Brown C.T."/>
            <person name="Anantharaman K."/>
            <person name="Sharon I."/>
            <person name="Hug L.A."/>
            <person name="Burstein D."/>
            <person name="Emerson J.B."/>
            <person name="Thomas B.C."/>
            <person name="Banfield J.F."/>
        </authorList>
    </citation>
    <scope>NUCLEOTIDE SEQUENCE [LARGE SCALE GENOMIC DNA]</scope>
    <source>
        <strain evidence="5">CG2_30_54_11</strain>
    </source>
</reference>
<dbReference type="InterPro" id="IPR016102">
    <property type="entry name" value="Succinyl-CoA_synth-like"/>
</dbReference>
<dbReference type="InterPro" id="IPR005811">
    <property type="entry name" value="SUCC_ACL_C"/>
</dbReference>
<dbReference type="GO" id="GO:0004775">
    <property type="term" value="F:succinate-CoA ligase (ADP-forming) activity"/>
    <property type="evidence" value="ECO:0007669"/>
    <property type="project" value="TreeGrafter"/>
</dbReference>
<dbReference type="Proteomes" id="UP000183245">
    <property type="component" value="Unassembled WGS sequence"/>
</dbReference>
<accession>A0A1J5IN44</accession>
<keyword evidence="2" id="KW-0547">Nucleotide-binding</keyword>
<proteinExistence type="inferred from homology"/>
<dbReference type="SUPFAM" id="SSF52210">
    <property type="entry name" value="Succinyl-CoA synthetase domains"/>
    <property type="match status" value="1"/>
</dbReference>
<evidence type="ECO:0000313" key="5">
    <source>
        <dbReference type="EMBL" id="OIP94575.1"/>
    </source>
</evidence>
<feature type="non-terminal residue" evidence="5">
    <location>
        <position position="241"/>
    </location>
</feature>
<dbReference type="STRING" id="1817892.AUK40_06745"/>
<dbReference type="GO" id="GO:0009361">
    <property type="term" value="C:succinate-CoA ligase complex (ADP-forming)"/>
    <property type="evidence" value="ECO:0007669"/>
    <property type="project" value="TreeGrafter"/>
</dbReference>
<dbReference type="GO" id="GO:0004776">
    <property type="term" value="F:succinate-CoA ligase (GDP-forming) activity"/>
    <property type="evidence" value="ECO:0007669"/>
    <property type="project" value="TreeGrafter"/>
</dbReference>
<dbReference type="PROSITE" id="PS01216">
    <property type="entry name" value="SUCCINYL_COA_LIG_1"/>
    <property type="match status" value="1"/>
</dbReference>
<comment type="similarity">
    <text evidence="3">Belongs to the succinate/malate CoA ligase alpha subunit family.</text>
</comment>
<gene>
    <name evidence="5" type="ORF">AUK40_06745</name>
</gene>
<keyword evidence="1 5" id="KW-0436">Ligase</keyword>
<comment type="caution">
    <text evidence="5">The sequence shown here is derived from an EMBL/GenBank/DDBJ whole genome shotgun (WGS) entry which is preliminary data.</text>
</comment>
<dbReference type="SUPFAM" id="SSF51735">
    <property type="entry name" value="NAD(P)-binding Rossmann-fold domains"/>
    <property type="match status" value="1"/>
</dbReference>
<evidence type="ECO:0000259" key="4">
    <source>
        <dbReference type="SMART" id="SM00881"/>
    </source>
</evidence>
<dbReference type="FunFam" id="3.40.50.720:FF:000277">
    <property type="entry name" value="Succinate--CoA ligase [ADP-forming] subunit alpha"/>
    <property type="match status" value="1"/>
</dbReference>
<evidence type="ECO:0000256" key="2">
    <source>
        <dbReference type="ARBA" id="ARBA00022741"/>
    </source>
</evidence>
<dbReference type="GO" id="GO:0000166">
    <property type="term" value="F:nucleotide binding"/>
    <property type="evidence" value="ECO:0007669"/>
    <property type="project" value="UniProtKB-KW"/>
</dbReference>
<dbReference type="AlphaFoldDB" id="A0A1J5IN44"/>
<sequence>MSILIDKDTRAIVQGMTGAQGLFHTRLMREYGTSIVAGITPGKGGTSVEGIPVVDTVEEAVRQFSPDWSVIFVPAPFVKDAALEALSHDLNLVVITEGVPAHDELDIVTEAVKRNRVVIGPNCPGLLTVNQAKLGIIPGHIFTEGSVGVVSRSGTLTYEIVALLKDAGMGVTTAVGIGGDPIIGSTFQDILGLFEKDPATEKIVMLGEIGGNMEEETAAYIKKNITKQVACHIAGQTAPKG</sequence>
<dbReference type="Gene3D" id="3.40.50.261">
    <property type="entry name" value="Succinyl-CoA synthetase domains"/>
    <property type="match status" value="1"/>
</dbReference>
<dbReference type="SMART" id="SM00881">
    <property type="entry name" value="CoA_binding"/>
    <property type="match status" value="1"/>
</dbReference>
<dbReference type="EMBL" id="MNZT01000126">
    <property type="protein sequence ID" value="OIP94575.1"/>
    <property type="molecule type" value="Genomic_DNA"/>
</dbReference>
<dbReference type="GO" id="GO:0006099">
    <property type="term" value="P:tricarboxylic acid cycle"/>
    <property type="evidence" value="ECO:0007669"/>
    <property type="project" value="TreeGrafter"/>
</dbReference>